<reference evidence="1" key="1">
    <citation type="submission" date="2023-06" db="EMBL/GenBank/DDBJ databases">
        <authorList>
            <person name="Jiang Y."/>
            <person name="Liu Q."/>
        </authorList>
    </citation>
    <scope>NUCLEOTIDE SEQUENCE</scope>
    <source>
        <strain evidence="1">CGMCC 1.12089</strain>
    </source>
</reference>
<dbReference type="Gene3D" id="3.40.50.300">
    <property type="entry name" value="P-loop containing nucleotide triphosphate hydrolases"/>
    <property type="match status" value="1"/>
</dbReference>
<dbReference type="EMBL" id="JASZYV010000002">
    <property type="protein sequence ID" value="MDM0045079.1"/>
    <property type="molecule type" value="Genomic_DNA"/>
</dbReference>
<evidence type="ECO:0000313" key="2">
    <source>
        <dbReference type="Proteomes" id="UP001174908"/>
    </source>
</evidence>
<dbReference type="InterPro" id="IPR011009">
    <property type="entry name" value="Kinase-like_dom_sf"/>
</dbReference>
<dbReference type="RefSeq" id="WP_286660181.1">
    <property type="nucleotide sequence ID" value="NZ_JASZYV010000002.1"/>
</dbReference>
<dbReference type="InterPro" id="IPR052732">
    <property type="entry name" value="Cell-binding_unc_protein"/>
</dbReference>
<gene>
    <name evidence="1" type="ORF">QTH91_11350</name>
</gene>
<dbReference type="Proteomes" id="UP001174908">
    <property type="component" value="Unassembled WGS sequence"/>
</dbReference>
<accession>A0ABT7NAW3</accession>
<dbReference type="PANTHER" id="PTHR43883:SF1">
    <property type="entry name" value="GLUCONOKINASE"/>
    <property type="match status" value="1"/>
</dbReference>
<proteinExistence type="predicted"/>
<dbReference type="InterPro" id="IPR027417">
    <property type="entry name" value="P-loop_NTPase"/>
</dbReference>
<organism evidence="1 2">
    <name type="scientific">Variovorax dokdonensis</name>
    <dbReference type="NCBI Taxonomy" id="344883"/>
    <lineage>
        <taxon>Bacteria</taxon>
        <taxon>Pseudomonadati</taxon>
        <taxon>Pseudomonadota</taxon>
        <taxon>Betaproteobacteria</taxon>
        <taxon>Burkholderiales</taxon>
        <taxon>Comamonadaceae</taxon>
        <taxon>Variovorax</taxon>
    </lineage>
</organism>
<sequence>MGNRMHEGKALVDALARRFGARVIETHISWVIVCADRVYKLKKPLRTAFLDYSTPELRERFCKEEVRVNQAMAPSLYLGVVRITGSAAAPEIDGPGPVLDHAVSMRRFPDGALFSERMAADTLTATDVDAFAAMLAAVHSRSPRLQRGGGGQRAPTHRRALAALEGAGPLFSEAQAQHLRQWLDEGARMLLPAWRERRRGGHVRECHGDLHLANVLMLDGRPAAFDAVEFDPALRWIDVAEDAAFPAMDFAARGRPDLCWRFLNAWLDATGEHASAGVLRYALVYRALVRAQVERLRTEGAGPAAAYAAAALDWSRPAVPRLVITHGLPGSGKTFQSQALIEQQGAIRVRSDVERKRLFGMGALESSRARGVDIYSGPATEKTYARLFELAGQVLDAGFSAVIDAAFLRRSERDAARELARRRGVGFEILACEAPEATLRQRLASRKADASEADAFVLRRLAAAVEPLTPEERAAIQMDDHPRHASR</sequence>
<name>A0ABT7NAW3_9BURK</name>
<comment type="caution">
    <text evidence="1">The sequence shown here is derived from an EMBL/GenBank/DDBJ whole genome shotgun (WGS) entry which is preliminary data.</text>
</comment>
<dbReference type="PANTHER" id="PTHR43883">
    <property type="entry name" value="SLR0207 PROTEIN"/>
    <property type="match status" value="1"/>
</dbReference>
<evidence type="ECO:0000313" key="1">
    <source>
        <dbReference type="EMBL" id="MDM0045079.1"/>
    </source>
</evidence>
<protein>
    <submittedName>
        <fullName evidence="1">AAA family ATPase</fullName>
    </submittedName>
</protein>
<dbReference type="SUPFAM" id="SSF52540">
    <property type="entry name" value="P-loop containing nucleoside triphosphate hydrolases"/>
    <property type="match status" value="1"/>
</dbReference>
<keyword evidence="2" id="KW-1185">Reference proteome</keyword>
<dbReference type="Pfam" id="PF13671">
    <property type="entry name" value="AAA_33"/>
    <property type="match status" value="1"/>
</dbReference>
<dbReference type="SUPFAM" id="SSF56112">
    <property type="entry name" value="Protein kinase-like (PK-like)"/>
    <property type="match status" value="1"/>
</dbReference>